<dbReference type="Proteomes" id="UP000182771">
    <property type="component" value="Unassembled WGS sequence"/>
</dbReference>
<evidence type="ECO:0000313" key="10">
    <source>
        <dbReference type="EMBL" id="SDW77237.1"/>
    </source>
</evidence>
<dbReference type="Pfam" id="PF04413">
    <property type="entry name" value="Glycos_transf_N"/>
    <property type="match status" value="1"/>
</dbReference>
<feature type="domain" description="3-deoxy-D-manno-octulosonic-acid transferase N-terminal" evidence="9">
    <location>
        <begin position="37"/>
        <end position="206"/>
    </location>
</feature>
<keyword evidence="4 8" id="KW-0808">Transferase</keyword>
<comment type="function">
    <text evidence="8">Involved in lipopolysaccharide (LPS) biosynthesis. Catalyzes the transfer of 3-deoxy-D-manno-octulosonate (Kdo) residue(s) from CMP-Kdo to lipid IV(A), the tetraacyldisaccharide-1,4'-bisphosphate precursor of lipid A.</text>
</comment>
<dbReference type="GO" id="GO:0005886">
    <property type="term" value="C:plasma membrane"/>
    <property type="evidence" value="ECO:0007669"/>
    <property type="project" value="UniProtKB-SubCell"/>
</dbReference>
<evidence type="ECO:0000313" key="11">
    <source>
        <dbReference type="Proteomes" id="UP000182771"/>
    </source>
</evidence>
<organism evidence="10 11">
    <name type="scientific">Capnocytophaga granulosa</name>
    <dbReference type="NCBI Taxonomy" id="45242"/>
    <lineage>
        <taxon>Bacteria</taxon>
        <taxon>Pseudomonadati</taxon>
        <taxon>Bacteroidota</taxon>
        <taxon>Flavobacteriia</taxon>
        <taxon>Flavobacteriales</taxon>
        <taxon>Flavobacteriaceae</taxon>
        <taxon>Capnocytophaga</taxon>
    </lineage>
</organism>
<evidence type="ECO:0000256" key="7">
    <source>
        <dbReference type="PIRSR" id="PIRSR639901-1"/>
    </source>
</evidence>
<evidence type="ECO:0000259" key="9">
    <source>
        <dbReference type="Pfam" id="PF04413"/>
    </source>
</evidence>
<keyword evidence="8" id="KW-0472">Membrane</keyword>
<dbReference type="OrthoDB" id="9789797at2"/>
<dbReference type="GeneID" id="85017462"/>
<dbReference type="Gene3D" id="3.40.50.11720">
    <property type="entry name" value="3-Deoxy-D-manno-octulosonic-acid transferase, N-terminal domain"/>
    <property type="match status" value="1"/>
</dbReference>
<evidence type="ECO:0000256" key="4">
    <source>
        <dbReference type="ARBA" id="ARBA00022679"/>
    </source>
</evidence>
<dbReference type="RefSeq" id="WP_016420664.1">
    <property type="nucleotide sequence ID" value="NZ_FNND01000004.1"/>
</dbReference>
<dbReference type="PANTHER" id="PTHR42755:SF1">
    <property type="entry name" value="3-DEOXY-D-MANNO-OCTULOSONIC ACID TRANSFERASE, MITOCHONDRIAL-RELATED"/>
    <property type="match status" value="1"/>
</dbReference>
<dbReference type="GO" id="GO:0009244">
    <property type="term" value="P:lipopolysaccharide core region biosynthetic process"/>
    <property type="evidence" value="ECO:0007669"/>
    <property type="project" value="UniProtKB-UniRule"/>
</dbReference>
<evidence type="ECO:0000256" key="6">
    <source>
        <dbReference type="ARBA" id="ARBA00049183"/>
    </source>
</evidence>
<comment type="subcellular location">
    <subcellularLocation>
        <location evidence="8">Cell membrane</location>
    </subcellularLocation>
</comment>
<sequence length="414" mass="47806">MNFLYTLAIRWVACMLPLLTVFNRKIRLFYKGRRESFRILQTHIGADDQVIWLHAASLGEYEQGLPILKRLRELYPEKKLVVTFFSPSGYEAKKHSKEADVILYLPLDLPRRVDRFLHLLHPQMAIFVKYEFWPNYLLALKDRGIPTYLVSGVFRKDQLFFRKRSWGMRAVLPCFTHFFVQNESAKLLLQSIGITNITVSGDTRFDRVMEILSRDNKLPFVERFLSGAPCMVFGSSWREDEQVYIPFLNAYKGNMKFIIAPHEVHDKEKIHALRDSLRKHVAILSEVEGKDLSPYEVLIVDKIGLLTKIYSYAAIAYVGGGMGNKGLHNILEPAVFSIPVVIGKNYDKFNEAKELIRREGVFSIKNTEEFTQIATFLFTDVIQRKKAGILNYNYIVSNTGATEKFISMINANND</sequence>
<name>A0A1H2W9L1_9FLAO</name>
<accession>A0A1H2W9L1</accession>
<dbReference type="InterPro" id="IPR039901">
    <property type="entry name" value="Kdotransferase"/>
</dbReference>
<dbReference type="EMBL" id="FNND01000004">
    <property type="protein sequence ID" value="SDW77237.1"/>
    <property type="molecule type" value="Genomic_DNA"/>
</dbReference>
<dbReference type="Gene3D" id="3.40.50.2000">
    <property type="entry name" value="Glycogen Phosphorylase B"/>
    <property type="match status" value="1"/>
</dbReference>
<comment type="caution">
    <text evidence="10">The sequence shown here is derived from an EMBL/GenBank/DDBJ whole genome shotgun (WGS) entry which is preliminary data.</text>
</comment>
<dbReference type="EC" id="2.4.99.12" evidence="2 8"/>
<keyword evidence="8" id="KW-0448">Lipopolysaccharide biosynthesis</keyword>
<evidence type="ECO:0000256" key="8">
    <source>
        <dbReference type="RuleBase" id="RU365103"/>
    </source>
</evidence>
<protein>
    <recommendedName>
        <fullName evidence="3 8">3-deoxy-D-manno-octulosonic acid transferase</fullName>
        <shortName evidence="8">Kdo transferase</shortName>
        <ecNumber evidence="2 8">2.4.99.12</ecNumber>
    </recommendedName>
    <alternativeName>
        <fullName evidence="5 8">Lipid IV(A) 3-deoxy-D-manno-octulosonic acid transferase</fullName>
    </alternativeName>
</protein>
<dbReference type="GO" id="GO:0043842">
    <property type="term" value="F:Kdo transferase activity"/>
    <property type="evidence" value="ECO:0007669"/>
    <property type="project" value="UniProtKB-EC"/>
</dbReference>
<dbReference type="PANTHER" id="PTHR42755">
    <property type="entry name" value="3-DEOXY-MANNO-OCTULOSONATE CYTIDYLYLTRANSFERASE"/>
    <property type="match status" value="1"/>
</dbReference>
<gene>
    <name evidence="10" type="ORF">SAMN05444420_10417</name>
</gene>
<evidence type="ECO:0000256" key="5">
    <source>
        <dbReference type="ARBA" id="ARBA00031445"/>
    </source>
</evidence>
<dbReference type="InterPro" id="IPR038107">
    <property type="entry name" value="Glycos_transf_N_sf"/>
</dbReference>
<evidence type="ECO:0000256" key="1">
    <source>
        <dbReference type="ARBA" id="ARBA00004713"/>
    </source>
</evidence>
<evidence type="ECO:0000256" key="3">
    <source>
        <dbReference type="ARBA" id="ARBA00019077"/>
    </source>
</evidence>
<reference evidence="10 11" key="1">
    <citation type="submission" date="2016-10" db="EMBL/GenBank/DDBJ databases">
        <authorList>
            <person name="Varghese N."/>
            <person name="Submissions S."/>
        </authorList>
    </citation>
    <scope>NUCLEOTIDE SEQUENCE [LARGE SCALE GENOMIC DNA]</scope>
    <source>
        <strain evidence="10 11">DSM 11449</strain>
    </source>
</reference>
<evidence type="ECO:0000256" key="2">
    <source>
        <dbReference type="ARBA" id="ARBA00012621"/>
    </source>
</evidence>
<dbReference type="UniPathway" id="UPA00958"/>
<feature type="active site" description="Proton acceptor" evidence="7">
    <location>
        <position position="60"/>
    </location>
</feature>
<proteinExistence type="inferred from homology"/>
<keyword evidence="8" id="KW-1003">Cell membrane</keyword>
<dbReference type="GO" id="GO:0009245">
    <property type="term" value="P:lipid A biosynthetic process"/>
    <property type="evidence" value="ECO:0007669"/>
    <property type="project" value="TreeGrafter"/>
</dbReference>
<comment type="catalytic activity">
    <reaction evidence="6 8">
        <text>lipid IVA (E. coli) + CMP-3-deoxy-beta-D-manno-octulosonate = alpha-Kdo-(2-&gt;6)-lipid IVA (E. coli) + CMP + H(+)</text>
        <dbReference type="Rhea" id="RHEA:28066"/>
        <dbReference type="ChEBI" id="CHEBI:15378"/>
        <dbReference type="ChEBI" id="CHEBI:58603"/>
        <dbReference type="ChEBI" id="CHEBI:60364"/>
        <dbReference type="ChEBI" id="CHEBI:60377"/>
        <dbReference type="ChEBI" id="CHEBI:85987"/>
        <dbReference type="EC" id="2.4.99.12"/>
    </reaction>
</comment>
<comment type="pathway">
    <text evidence="1 8">Bacterial outer membrane biogenesis; LPS core biosynthesis.</text>
</comment>
<comment type="similarity">
    <text evidence="8">Belongs to the glycosyltransferase group 1 family.</text>
</comment>
<dbReference type="AlphaFoldDB" id="A0A1H2W9L1"/>
<keyword evidence="11" id="KW-1185">Reference proteome</keyword>
<dbReference type="InterPro" id="IPR007507">
    <property type="entry name" value="Glycos_transf_N"/>
</dbReference>